<feature type="transmembrane region" description="Helical" evidence="7">
    <location>
        <begin position="112"/>
        <end position="132"/>
    </location>
</feature>
<dbReference type="Pfam" id="PF07681">
    <property type="entry name" value="DoxX"/>
    <property type="match status" value="1"/>
</dbReference>
<comment type="subcellular location">
    <subcellularLocation>
        <location evidence="1">Cell membrane</location>
        <topology evidence="1">Multi-pass membrane protein</topology>
    </subcellularLocation>
</comment>
<dbReference type="InterPro" id="IPR032808">
    <property type="entry name" value="DoxX"/>
</dbReference>
<dbReference type="InterPro" id="IPR051907">
    <property type="entry name" value="DoxX-like_oxidoreductase"/>
</dbReference>
<organism evidence="8 9">
    <name type="scientific">Devosia litorisediminis</name>
    <dbReference type="NCBI Taxonomy" id="2829817"/>
    <lineage>
        <taxon>Bacteria</taxon>
        <taxon>Pseudomonadati</taxon>
        <taxon>Pseudomonadota</taxon>
        <taxon>Alphaproteobacteria</taxon>
        <taxon>Hyphomicrobiales</taxon>
        <taxon>Devosiaceae</taxon>
        <taxon>Devosia</taxon>
    </lineage>
</organism>
<feature type="transmembrane region" description="Helical" evidence="7">
    <location>
        <begin position="81"/>
        <end position="100"/>
    </location>
</feature>
<protein>
    <submittedName>
        <fullName evidence="8">DoxX family protein</fullName>
    </submittedName>
</protein>
<comment type="similarity">
    <text evidence="2">Belongs to the DoxX family.</text>
</comment>
<name>A0A942EG22_9HYPH</name>
<feature type="transmembrane region" description="Helical" evidence="7">
    <location>
        <begin position="13"/>
        <end position="34"/>
    </location>
</feature>
<proteinExistence type="inferred from homology"/>
<keyword evidence="3" id="KW-1003">Cell membrane</keyword>
<keyword evidence="5 7" id="KW-1133">Transmembrane helix</keyword>
<evidence type="ECO:0000256" key="7">
    <source>
        <dbReference type="SAM" id="Phobius"/>
    </source>
</evidence>
<evidence type="ECO:0000313" key="9">
    <source>
        <dbReference type="Proteomes" id="UP000678281"/>
    </source>
</evidence>
<keyword evidence="4 7" id="KW-0812">Transmembrane</keyword>
<evidence type="ECO:0000256" key="2">
    <source>
        <dbReference type="ARBA" id="ARBA00006679"/>
    </source>
</evidence>
<reference evidence="8" key="1">
    <citation type="submission" date="2021-04" db="EMBL/GenBank/DDBJ databases">
        <title>Devosia litorisediminis sp. nov., isolated from a sand dune.</title>
        <authorList>
            <person name="Park S."/>
            <person name="Yoon J.-H."/>
        </authorList>
    </citation>
    <scope>NUCLEOTIDE SEQUENCE</scope>
    <source>
        <strain evidence="8">BSSL-BM10</strain>
    </source>
</reference>
<dbReference type="PANTHER" id="PTHR33452:SF1">
    <property type="entry name" value="INNER MEMBRANE PROTEIN YPHA-RELATED"/>
    <property type="match status" value="1"/>
</dbReference>
<dbReference type="GO" id="GO:0005886">
    <property type="term" value="C:plasma membrane"/>
    <property type="evidence" value="ECO:0007669"/>
    <property type="project" value="UniProtKB-SubCell"/>
</dbReference>
<evidence type="ECO:0000313" key="8">
    <source>
        <dbReference type="EMBL" id="MBS3850564.1"/>
    </source>
</evidence>
<dbReference type="Proteomes" id="UP000678281">
    <property type="component" value="Unassembled WGS sequence"/>
</dbReference>
<evidence type="ECO:0000256" key="5">
    <source>
        <dbReference type="ARBA" id="ARBA00022989"/>
    </source>
</evidence>
<dbReference type="PANTHER" id="PTHR33452">
    <property type="entry name" value="OXIDOREDUCTASE CATD-RELATED"/>
    <property type="match status" value="1"/>
</dbReference>
<evidence type="ECO:0000256" key="1">
    <source>
        <dbReference type="ARBA" id="ARBA00004651"/>
    </source>
</evidence>
<gene>
    <name evidence="8" type="ORF">KD146_17835</name>
</gene>
<keyword evidence="6 7" id="KW-0472">Membrane</keyword>
<comment type="caution">
    <text evidence="8">The sequence shown here is derived from an EMBL/GenBank/DDBJ whole genome shotgun (WGS) entry which is preliminary data.</text>
</comment>
<evidence type="ECO:0000256" key="6">
    <source>
        <dbReference type="ARBA" id="ARBA00023136"/>
    </source>
</evidence>
<evidence type="ECO:0000256" key="4">
    <source>
        <dbReference type="ARBA" id="ARBA00022692"/>
    </source>
</evidence>
<keyword evidence="9" id="KW-1185">Reference proteome</keyword>
<evidence type="ECO:0000256" key="3">
    <source>
        <dbReference type="ARBA" id="ARBA00022475"/>
    </source>
</evidence>
<dbReference type="EMBL" id="JAGXTP010000004">
    <property type="protein sequence ID" value="MBS3850564.1"/>
    <property type="molecule type" value="Genomic_DNA"/>
</dbReference>
<accession>A0A942EG22</accession>
<dbReference type="AlphaFoldDB" id="A0A942EG22"/>
<sequence>MIWLTQIPALTDLVLLLLRLVVGLMFALSGYFKLTKPDRTHSMQQTLTSAGVPAALARPLSVIEMLAGASLLVGLLSVPSALALLGISVVAFATVTLPNAKGHGIHKLENLLYAPETLLSAALLVLIATGAGDWSLDRLIVG</sequence>
<dbReference type="RefSeq" id="WP_212660202.1">
    <property type="nucleotide sequence ID" value="NZ_JAGXTP010000004.1"/>
</dbReference>